<protein>
    <submittedName>
        <fullName evidence="6">Lantibiotic protection ABC transporter ATP-binding subunit</fullName>
    </submittedName>
</protein>
<evidence type="ECO:0000313" key="6">
    <source>
        <dbReference type="EMBL" id="MBG9986908.1"/>
    </source>
</evidence>
<dbReference type="Pfam" id="PF00005">
    <property type="entry name" value="ABC_tran"/>
    <property type="match status" value="1"/>
</dbReference>
<keyword evidence="4 6" id="KW-0067">ATP-binding</keyword>
<keyword evidence="7" id="KW-1185">Reference proteome</keyword>
<evidence type="ECO:0000256" key="2">
    <source>
        <dbReference type="ARBA" id="ARBA00022448"/>
    </source>
</evidence>
<dbReference type="Proteomes" id="UP000721415">
    <property type="component" value="Unassembled WGS sequence"/>
</dbReference>
<dbReference type="InterPro" id="IPR027417">
    <property type="entry name" value="P-loop_NTPase"/>
</dbReference>
<proteinExistence type="inferred from homology"/>
<dbReference type="InterPro" id="IPR017871">
    <property type="entry name" value="ABC_transporter-like_CS"/>
</dbReference>
<evidence type="ECO:0000256" key="3">
    <source>
        <dbReference type="ARBA" id="ARBA00022741"/>
    </source>
</evidence>
<dbReference type="SUPFAM" id="SSF52540">
    <property type="entry name" value="P-loop containing nucleoside triphosphate hydrolases"/>
    <property type="match status" value="1"/>
</dbReference>
<gene>
    <name evidence="6" type="ORF">HZY91_08410</name>
</gene>
<name>A0ABS0LRW8_9LACT</name>
<evidence type="ECO:0000313" key="7">
    <source>
        <dbReference type="Proteomes" id="UP000721415"/>
    </source>
</evidence>
<dbReference type="PANTHER" id="PTHR43335:SF4">
    <property type="entry name" value="ABC TRANSPORTER, ATP-BINDING PROTEIN"/>
    <property type="match status" value="1"/>
</dbReference>
<feature type="domain" description="ABC transporter" evidence="5">
    <location>
        <begin position="5"/>
        <end position="228"/>
    </location>
</feature>
<dbReference type="SMART" id="SM00382">
    <property type="entry name" value="AAA"/>
    <property type="match status" value="1"/>
</dbReference>
<dbReference type="InterPro" id="IPR003593">
    <property type="entry name" value="AAA+_ATPase"/>
</dbReference>
<keyword evidence="3" id="KW-0547">Nucleotide-binding</keyword>
<reference evidence="6 7" key="1">
    <citation type="submission" date="2020-07" db="EMBL/GenBank/DDBJ databases">
        <title>Facklamia lactis sp. nov., isolated from raw milk.</title>
        <authorList>
            <person name="Doll E.V."/>
            <person name="Huptas C."/>
            <person name="Staib L."/>
            <person name="Wenning M."/>
            <person name="Scherer S."/>
        </authorList>
    </citation>
    <scope>NUCLEOTIDE SEQUENCE [LARGE SCALE GENOMIC DNA]</scope>
    <source>
        <strain evidence="6 7">DSM 111018</strain>
    </source>
</reference>
<dbReference type="RefSeq" id="WP_197115828.1">
    <property type="nucleotide sequence ID" value="NZ_JACBXQ010000005.1"/>
</dbReference>
<dbReference type="PROSITE" id="PS00211">
    <property type="entry name" value="ABC_TRANSPORTER_1"/>
    <property type="match status" value="1"/>
</dbReference>
<organism evidence="6 7">
    <name type="scientific">Facklamia lactis</name>
    <dbReference type="NCBI Taxonomy" id="2749967"/>
    <lineage>
        <taxon>Bacteria</taxon>
        <taxon>Bacillati</taxon>
        <taxon>Bacillota</taxon>
        <taxon>Bacilli</taxon>
        <taxon>Lactobacillales</taxon>
        <taxon>Aerococcaceae</taxon>
        <taxon>Facklamia</taxon>
    </lineage>
</organism>
<dbReference type="InterPro" id="IPR003439">
    <property type="entry name" value="ABC_transporter-like_ATP-bd"/>
</dbReference>
<comment type="caution">
    <text evidence="6">The sequence shown here is derived from an EMBL/GenBank/DDBJ whole genome shotgun (WGS) entry which is preliminary data.</text>
</comment>
<dbReference type="NCBIfam" id="TIGR03740">
    <property type="entry name" value="galliderm_ABC"/>
    <property type="match status" value="1"/>
</dbReference>
<dbReference type="InterPro" id="IPR022501">
    <property type="entry name" value="ABC_Gallidermin_ATP-bd"/>
</dbReference>
<dbReference type="CDD" id="cd03268">
    <property type="entry name" value="ABC_BcrA_bacitracin_resist"/>
    <property type="match status" value="1"/>
</dbReference>
<evidence type="ECO:0000259" key="5">
    <source>
        <dbReference type="PROSITE" id="PS50893"/>
    </source>
</evidence>
<keyword evidence="2" id="KW-0813">Transport</keyword>
<comment type="similarity">
    <text evidence="1">Belongs to the ABC transporter superfamily.</text>
</comment>
<dbReference type="PROSITE" id="PS50893">
    <property type="entry name" value="ABC_TRANSPORTER_2"/>
    <property type="match status" value="1"/>
</dbReference>
<accession>A0ABS0LRW8</accession>
<dbReference type="PANTHER" id="PTHR43335">
    <property type="entry name" value="ABC TRANSPORTER, ATP-BINDING PROTEIN"/>
    <property type="match status" value="1"/>
</dbReference>
<evidence type="ECO:0000256" key="1">
    <source>
        <dbReference type="ARBA" id="ARBA00005417"/>
    </source>
</evidence>
<dbReference type="GO" id="GO:0005524">
    <property type="term" value="F:ATP binding"/>
    <property type="evidence" value="ECO:0007669"/>
    <property type="project" value="UniProtKB-KW"/>
</dbReference>
<sequence length="234" mass="25877">MQNKIELVNISKQFKNETVLKNITMTVEEKAVYGLLGPNGSGKSTTLKIITGVLKPTSGKIYINQENWKQEHLNKIGTMIEGPAIYPNLTAYENLDVLATLLHISKERIGEVLEIVNLTTTGSKLAKNFSLGMKQRLGIAMALLNDPEIIILDEPTNGLDPVGIKELRELIISFPKKGKTVILSSHLLSEVQQVSDKIGIIHQGVLAYEGENSKSEQELEALFMEIISRGERDV</sequence>
<dbReference type="EMBL" id="JACBXQ010000005">
    <property type="protein sequence ID" value="MBG9986908.1"/>
    <property type="molecule type" value="Genomic_DNA"/>
</dbReference>
<evidence type="ECO:0000256" key="4">
    <source>
        <dbReference type="ARBA" id="ARBA00022840"/>
    </source>
</evidence>
<dbReference type="Gene3D" id="3.40.50.300">
    <property type="entry name" value="P-loop containing nucleotide triphosphate hydrolases"/>
    <property type="match status" value="1"/>
</dbReference>